<dbReference type="EMBL" id="RBDY01000002">
    <property type="protein sequence ID" value="RKN26814.1"/>
    <property type="molecule type" value="Genomic_DNA"/>
</dbReference>
<proteinExistence type="predicted"/>
<dbReference type="EMBL" id="RBDX01000003">
    <property type="protein sequence ID" value="RKN11641.1"/>
    <property type="molecule type" value="Genomic_DNA"/>
</dbReference>
<name>A0A3A9WE95_9ACTN</name>
<gene>
    <name evidence="2" type="ORF">D7318_03180</name>
    <name evidence="1" type="ORF">D7319_06480</name>
</gene>
<keyword evidence="3" id="KW-1185">Reference proteome</keyword>
<sequence length="159" mass="16558">MSAGEVARLAVEELRLPSPVVRLSPSVDAVQVVRVPTWLWVEGGVWRPVSETAEVPGVSVTATARPVRVVWSLGDGGEVVCGGPGTPWDGSFPADAASPDCGYTYVRSSVGEPGGTFTVSAAVVWDVTWEGDGQSGRVPGLVTVDEVAVTVDEIQALVR</sequence>
<evidence type="ECO:0000313" key="2">
    <source>
        <dbReference type="EMBL" id="RKN26814.1"/>
    </source>
</evidence>
<comment type="caution">
    <text evidence="1">The sequence shown here is derived from an EMBL/GenBank/DDBJ whole genome shotgun (WGS) entry which is preliminary data.</text>
</comment>
<reference evidence="3 4" key="1">
    <citation type="submission" date="2018-09" db="EMBL/GenBank/DDBJ databases">
        <title>Streptomyces sp. nov. DS1-2, an endophytic actinomycete isolated from roots of Dendrobium scabrilingue.</title>
        <authorList>
            <person name="Kuncharoen N."/>
            <person name="Kudo T."/>
            <person name="Ohkuma M."/>
            <person name="Yuki M."/>
            <person name="Tanasupawat S."/>
        </authorList>
    </citation>
    <scope>NUCLEOTIDE SEQUENCE [LARGE SCALE GENOMIC DNA]</scope>
    <source>
        <strain evidence="1 4">AZ1-7</strain>
        <strain evidence="2 3">DS1-2</strain>
    </source>
</reference>
<evidence type="ECO:0000313" key="3">
    <source>
        <dbReference type="Proteomes" id="UP000268652"/>
    </source>
</evidence>
<accession>A0A3A9WE95</accession>
<evidence type="ECO:0000313" key="4">
    <source>
        <dbReference type="Proteomes" id="UP000275024"/>
    </source>
</evidence>
<dbReference type="Proteomes" id="UP000275024">
    <property type="component" value="Unassembled WGS sequence"/>
</dbReference>
<organism evidence="1 4">
    <name type="scientific">Streptomyces radicis</name>
    <dbReference type="NCBI Taxonomy" id="1750517"/>
    <lineage>
        <taxon>Bacteria</taxon>
        <taxon>Bacillati</taxon>
        <taxon>Actinomycetota</taxon>
        <taxon>Actinomycetes</taxon>
        <taxon>Kitasatosporales</taxon>
        <taxon>Streptomycetaceae</taxon>
        <taxon>Streptomyces</taxon>
    </lineage>
</organism>
<protein>
    <recommendedName>
        <fullName evidence="5">ATP/GTP-binding protein</fullName>
    </recommendedName>
</protein>
<dbReference type="Proteomes" id="UP000268652">
    <property type="component" value="Unassembled WGS sequence"/>
</dbReference>
<evidence type="ECO:0008006" key="5">
    <source>
        <dbReference type="Google" id="ProtNLM"/>
    </source>
</evidence>
<dbReference type="AlphaFoldDB" id="A0A3A9WE95"/>
<evidence type="ECO:0000313" key="1">
    <source>
        <dbReference type="EMBL" id="RKN11641.1"/>
    </source>
</evidence>
<dbReference type="OrthoDB" id="3742379at2"/>